<dbReference type="GO" id="GO:0055085">
    <property type="term" value="P:transmembrane transport"/>
    <property type="evidence" value="ECO:0007669"/>
    <property type="project" value="InterPro"/>
</dbReference>
<accession>A0A6L9S9U8</accession>
<organism evidence="9 10">
    <name type="scientific">Phytoactinopolyspora halotolerans</name>
    <dbReference type="NCBI Taxonomy" id="1981512"/>
    <lineage>
        <taxon>Bacteria</taxon>
        <taxon>Bacillati</taxon>
        <taxon>Actinomycetota</taxon>
        <taxon>Actinomycetes</taxon>
        <taxon>Jiangellales</taxon>
        <taxon>Jiangellaceae</taxon>
        <taxon>Phytoactinopolyspora</taxon>
    </lineage>
</organism>
<feature type="transmembrane region" description="Helical" evidence="7">
    <location>
        <begin position="277"/>
        <end position="295"/>
    </location>
</feature>
<feature type="region of interest" description="Disordered" evidence="6">
    <location>
        <begin position="246"/>
        <end position="267"/>
    </location>
</feature>
<feature type="transmembrane region" description="Helical" evidence="7">
    <location>
        <begin position="168"/>
        <end position="186"/>
    </location>
</feature>
<feature type="transmembrane region" description="Helical" evidence="7">
    <location>
        <begin position="301"/>
        <end position="319"/>
    </location>
</feature>
<evidence type="ECO:0000313" key="9">
    <source>
        <dbReference type="EMBL" id="NEE01857.1"/>
    </source>
</evidence>
<evidence type="ECO:0000256" key="4">
    <source>
        <dbReference type="ARBA" id="ARBA00022989"/>
    </source>
</evidence>
<proteinExistence type="predicted"/>
<comment type="subcellular location">
    <subcellularLocation>
        <location evidence="1">Membrane</location>
        <topology evidence="1">Multi-pass membrane protein</topology>
    </subcellularLocation>
</comment>
<feature type="transmembrane region" description="Helical" evidence="7">
    <location>
        <begin position="455"/>
        <end position="476"/>
    </location>
</feature>
<evidence type="ECO:0000256" key="2">
    <source>
        <dbReference type="ARBA" id="ARBA00022448"/>
    </source>
</evidence>
<evidence type="ECO:0000313" key="10">
    <source>
        <dbReference type="Proteomes" id="UP000475214"/>
    </source>
</evidence>
<protein>
    <submittedName>
        <fullName evidence="9">Gluconate:proton symporter</fullName>
    </submittedName>
</protein>
<keyword evidence="10" id="KW-1185">Reference proteome</keyword>
<feature type="transmembrane region" description="Helical" evidence="7">
    <location>
        <begin position="372"/>
        <end position="399"/>
    </location>
</feature>
<name>A0A6L9S9U8_9ACTN</name>
<dbReference type="Proteomes" id="UP000475214">
    <property type="component" value="Unassembled WGS sequence"/>
</dbReference>
<reference evidence="9 10" key="1">
    <citation type="submission" date="2020-02" db="EMBL/GenBank/DDBJ databases">
        <authorList>
            <person name="Li X.-J."/>
            <person name="Han X.-M."/>
        </authorList>
    </citation>
    <scope>NUCLEOTIDE SEQUENCE [LARGE SCALE GENOMIC DNA]</scope>
    <source>
        <strain evidence="9 10">CCTCC AB 2017055</strain>
    </source>
</reference>
<dbReference type="InterPro" id="IPR004680">
    <property type="entry name" value="Cit_transptr-like_dom"/>
</dbReference>
<feature type="transmembrane region" description="Helical" evidence="7">
    <location>
        <begin position="201"/>
        <end position="224"/>
    </location>
</feature>
<feature type="transmembrane region" description="Helical" evidence="7">
    <location>
        <begin position="80"/>
        <end position="102"/>
    </location>
</feature>
<feature type="domain" description="Citrate transporter-like" evidence="8">
    <location>
        <begin position="42"/>
        <end position="394"/>
    </location>
</feature>
<evidence type="ECO:0000256" key="3">
    <source>
        <dbReference type="ARBA" id="ARBA00022692"/>
    </source>
</evidence>
<keyword evidence="4 7" id="KW-1133">Transmembrane helix</keyword>
<evidence type="ECO:0000259" key="8">
    <source>
        <dbReference type="Pfam" id="PF03600"/>
    </source>
</evidence>
<keyword evidence="3 7" id="KW-0812">Transmembrane</keyword>
<feature type="transmembrane region" description="Helical" evidence="7">
    <location>
        <begin position="130"/>
        <end position="156"/>
    </location>
</feature>
<evidence type="ECO:0000256" key="5">
    <source>
        <dbReference type="ARBA" id="ARBA00023136"/>
    </source>
</evidence>
<evidence type="ECO:0000256" key="6">
    <source>
        <dbReference type="SAM" id="MobiDB-lite"/>
    </source>
</evidence>
<sequence length="477" mass="49150">MRSKQSIAAGLLVAALVAAGAVNLATDQPRWWGLLPIVVYVVLVVLEINVVLATGAAVVIGFVLTGTGPLAMGTMMSESLGSFIAVIGLIIMLGAGLGRIAADTGAAQTLVRMLLNRVGVDSPVRIQVGIMLASTVLVGALGTLAGANAILAPIVIPVAAAVSRSRPSVAAMLHAGGAAGLIIGPFTPPVVTITGAADISYLQYLFSAGLPMAVVTWATGFAMARFIQRRTAETDQYSAEELAGMARNDGASGGTPSRTPGATPGGTLVATARERRAAVAFIGTIVAMAVLGVILEAGFAYAIVVMIVTAIVTALAGGMRPADALTSFYTGAAQLLWLFFLFWLFNPLLIMLEQSGAYEAMLESLQPTLESVGAWPFLMIALVIGWVGVAGAAVAQVVLINDLLWPLAATLGIPSTAWSAALLGGSQIDWFGPFPNADMIGQMGLARSSNLRMMLFNGWAIMAANLVLFAVLFTVLL</sequence>
<keyword evidence="2" id="KW-0813">Transport</keyword>
<dbReference type="GO" id="GO:0016020">
    <property type="term" value="C:membrane"/>
    <property type="evidence" value="ECO:0007669"/>
    <property type="project" value="UniProtKB-SubCell"/>
</dbReference>
<evidence type="ECO:0000256" key="7">
    <source>
        <dbReference type="SAM" id="Phobius"/>
    </source>
</evidence>
<dbReference type="Pfam" id="PF03600">
    <property type="entry name" value="CitMHS"/>
    <property type="match status" value="1"/>
</dbReference>
<dbReference type="EMBL" id="JAAGOA010000011">
    <property type="protein sequence ID" value="NEE01857.1"/>
    <property type="molecule type" value="Genomic_DNA"/>
</dbReference>
<gene>
    <name evidence="9" type="ORF">G1H10_16915</name>
</gene>
<feature type="transmembrane region" description="Helical" evidence="7">
    <location>
        <begin position="37"/>
        <end position="68"/>
    </location>
</feature>
<keyword evidence="5 7" id="KW-0472">Membrane</keyword>
<evidence type="ECO:0000256" key="1">
    <source>
        <dbReference type="ARBA" id="ARBA00004141"/>
    </source>
</evidence>
<comment type="caution">
    <text evidence="9">The sequence shown here is derived from an EMBL/GenBank/DDBJ whole genome shotgun (WGS) entry which is preliminary data.</text>
</comment>
<feature type="transmembrane region" description="Helical" evidence="7">
    <location>
        <begin position="331"/>
        <end position="352"/>
    </location>
</feature>
<dbReference type="AlphaFoldDB" id="A0A6L9S9U8"/>